<name>A0A9N9R123_9NEOP</name>
<feature type="compositionally biased region" description="Polar residues" evidence="1">
    <location>
        <begin position="266"/>
        <end position="281"/>
    </location>
</feature>
<keyword evidence="3" id="KW-1185">Reference proteome</keyword>
<reference evidence="2" key="2">
    <citation type="submission" date="2022-10" db="EMBL/GenBank/DDBJ databases">
        <authorList>
            <consortium name="ENA_rothamsted_submissions"/>
            <consortium name="culmorum"/>
            <person name="King R."/>
        </authorList>
    </citation>
    <scope>NUCLEOTIDE SEQUENCE</scope>
</reference>
<protein>
    <submittedName>
        <fullName evidence="2">Uncharacterized protein</fullName>
    </submittedName>
</protein>
<evidence type="ECO:0000313" key="2">
    <source>
        <dbReference type="EMBL" id="CAG9787248.1"/>
    </source>
</evidence>
<sequence>MLDVELACWYIVADSNTLLEHFNFINVIVNSDEQCQLMVPDDTMAALQTASRSEDSKRMSRAHLVLRLLSQQLTTGGAVMGKYSTKSSENYSILDFTLNLAEQNHNVVLLCNSIESKEINYSDIIPVFTIQEIKEILENRTNPTKPKAEVIDTGRIKITIPNINPDYEISSCVTEKPIDLDTDKVNPPKSNSNLNTGKTTLEMGVQTEFECGIDKNKETVHTDSIVHNSVDNKFVEFNDSNCQSTEFNSNTVNNQPKKREIRLKRNISQQSSSVSENNTMKKQFKWRRRKKEVSEPPLESKQTKRNDICTANTDTSQRHPDISADTEDVLFEGDQTNENKQTPNKDPCGDNYSDTTSGSCFIYKDASKTTIIEETSTSGVISNTASIVDSESLYSIKENNSTYISNNNGDQRSNKCFMFEVENSVMEEHLKMKSDEWLSRFVQIMEDILTQVLCLDPPYDHPSLRPPWNLHEASECIKRKFNTDARINDAASKLSNVLYRNSDDRGIIDIQLKPTSFMEIYSYGVYLVDCLKAVLSNFEDLKTAAESLAKLLEDIQSTNNSNNDSFTDNSNDPSANDTQCSSANSTEKGICCNNDTKKSTRNNLESKSIADIDDCDGIIDFGSNQTQNDAEIGAVQHVKFVRKIDIESTFFSSLHLQRKEGDIGSRASAKSLAEVIESNPDDVVPNKDVPEPKIIRKFNKCLEFEERLKNKQRELLDLDSLDYRDDKLEEFCYDEEYNSVYDNYMNDENEDLSEMKSDYQTDETQDINNEATYNSKWIIGKTMNEVQQALAQMHAFCDNTRGELNSSQPLSPMRKLKIQEQAENARVHLTNLFQSLSSIMEREDKEECDTNILNIFNEIGIFLDPSQAAEYRKIIGNSIEQTYILLESVNIVLEAVK</sequence>
<dbReference type="EMBL" id="OU893348">
    <property type="protein sequence ID" value="CAG9787248.1"/>
    <property type="molecule type" value="Genomic_DNA"/>
</dbReference>
<dbReference type="Proteomes" id="UP001153714">
    <property type="component" value="Chromosome 17"/>
</dbReference>
<accession>A0A9N9R123</accession>
<organism evidence="2 3">
    <name type="scientific">Diatraea saccharalis</name>
    <name type="common">sugarcane borer</name>
    <dbReference type="NCBI Taxonomy" id="40085"/>
    <lineage>
        <taxon>Eukaryota</taxon>
        <taxon>Metazoa</taxon>
        <taxon>Ecdysozoa</taxon>
        <taxon>Arthropoda</taxon>
        <taxon>Hexapoda</taxon>
        <taxon>Insecta</taxon>
        <taxon>Pterygota</taxon>
        <taxon>Neoptera</taxon>
        <taxon>Endopterygota</taxon>
        <taxon>Lepidoptera</taxon>
        <taxon>Glossata</taxon>
        <taxon>Ditrysia</taxon>
        <taxon>Pyraloidea</taxon>
        <taxon>Crambidae</taxon>
        <taxon>Crambinae</taxon>
        <taxon>Diatraea</taxon>
    </lineage>
</organism>
<feature type="compositionally biased region" description="Low complexity" evidence="1">
    <location>
        <begin position="559"/>
        <end position="572"/>
    </location>
</feature>
<proteinExistence type="predicted"/>
<dbReference type="OrthoDB" id="2131792at2759"/>
<gene>
    <name evidence="2" type="ORF">DIATSA_LOCUS5142</name>
</gene>
<feature type="region of interest" description="Disordered" evidence="1">
    <location>
        <begin position="559"/>
        <end position="586"/>
    </location>
</feature>
<evidence type="ECO:0000313" key="3">
    <source>
        <dbReference type="Proteomes" id="UP001153714"/>
    </source>
</evidence>
<reference evidence="2" key="1">
    <citation type="submission" date="2021-12" db="EMBL/GenBank/DDBJ databases">
        <authorList>
            <person name="King R."/>
        </authorList>
    </citation>
    <scope>NUCLEOTIDE SEQUENCE</scope>
</reference>
<dbReference type="AlphaFoldDB" id="A0A9N9R123"/>
<feature type="compositionally biased region" description="Basic residues" evidence="1">
    <location>
        <begin position="282"/>
        <end position="291"/>
    </location>
</feature>
<feature type="compositionally biased region" description="Polar residues" evidence="1">
    <location>
        <begin position="573"/>
        <end position="586"/>
    </location>
</feature>
<feature type="region of interest" description="Disordered" evidence="1">
    <location>
        <begin position="265"/>
        <end position="324"/>
    </location>
</feature>
<evidence type="ECO:0000256" key="1">
    <source>
        <dbReference type="SAM" id="MobiDB-lite"/>
    </source>
</evidence>